<dbReference type="EMBL" id="JACHGF010000010">
    <property type="protein sequence ID" value="MBB5286530.1"/>
    <property type="molecule type" value="Genomic_DNA"/>
</dbReference>
<evidence type="ECO:0000256" key="1">
    <source>
        <dbReference type="SAM" id="MobiDB-lite"/>
    </source>
</evidence>
<proteinExistence type="predicted"/>
<comment type="caution">
    <text evidence="2">The sequence shown here is derived from an EMBL/GenBank/DDBJ whole genome shotgun (WGS) entry which is preliminary data.</text>
</comment>
<evidence type="ECO:0000313" key="3">
    <source>
        <dbReference type="Proteomes" id="UP000557307"/>
    </source>
</evidence>
<dbReference type="Proteomes" id="UP000557307">
    <property type="component" value="Unassembled WGS sequence"/>
</dbReference>
<dbReference type="AlphaFoldDB" id="A0A840U332"/>
<keyword evidence="3" id="KW-1185">Reference proteome</keyword>
<evidence type="ECO:0000313" key="2">
    <source>
        <dbReference type="EMBL" id="MBB5286530.1"/>
    </source>
</evidence>
<organism evidence="2 3">
    <name type="scientific">Rhabdobacter roseus</name>
    <dbReference type="NCBI Taxonomy" id="1655419"/>
    <lineage>
        <taxon>Bacteria</taxon>
        <taxon>Pseudomonadati</taxon>
        <taxon>Bacteroidota</taxon>
        <taxon>Cytophagia</taxon>
        <taxon>Cytophagales</taxon>
        <taxon>Cytophagaceae</taxon>
        <taxon>Rhabdobacter</taxon>
    </lineage>
</organism>
<gene>
    <name evidence="2" type="ORF">HNQ92_004691</name>
</gene>
<name>A0A840U332_9BACT</name>
<accession>A0A840U332</accession>
<feature type="region of interest" description="Disordered" evidence="1">
    <location>
        <begin position="40"/>
        <end position="77"/>
    </location>
</feature>
<dbReference type="RefSeq" id="WP_184177774.1">
    <property type="nucleotide sequence ID" value="NZ_JACHGF010000010.1"/>
</dbReference>
<reference evidence="2 3" key="1">
    <citation type="submission" date="2020-08" db="EMBL/GenBank/DDBJ databases">
        <title>Genomic Encyclopedia of Type Strains, Phase IV (KMG-IV): sequencing the most valuable type-strain genomes for metagenomic binning, comparative biology and taxonomic classification.</title>
        <authorList>
            <person name="Goeker M."/>
        </authorList>
    </citation>
    <scope>NUCLEOTIDE SEQUENCE [LARGE SCALE GENOMIC DNA]</scope>
    <source>
        <strain evidence="2 3">DSM 105074</strain>
    </source>
</reference>
<protein>
    <submittedName>
        <fullName evidence="2">Uncharacterized protein</fullName>
    </submittedName>
</protein>
<sequence length="77" mass="8789">MAEPNRNRKLFIFIFIGFTLLMAMLALDMARRTTAPWNKPKQLERALPGALPPADNSLLDSLLREEKEPTPDTLRPK</sequence>
<feature type="compositionally biased region" description="Basic and acidic residues" evidence="1">
    <location>
        <begin position="62"/>
        <end position="77"/>
    </location>
</feature>